<dbReference type="EMBL" id="CP029701">
    <property type="protein sequence ID" value="QHV62222.1"/>
    <property type="molecule type" value="Genomic_DNA"/>
</dbReference>
<keyword evidence="1" id="KW-0812">Transmembrane</keyword>
<feature type="transmembrane region" description="Helical" evidence="1">
    <location>
        <begin position="68"/>
        <end position="87"/>
    </location>
</feature>
<feature type="transmembrane region" description="Helical" evidence="1">
    <location>
        <begin position="42"/>
        <end position="61"/>
    </location>
</feature>
<evidence type="ECO:0000313" key="2">
    <source>
        <dbReference type="EMBL" id="QHV62222.1"/>
    </source>
</evidence>
<accession>A0AAE6T8P1</accession>
<evidence type="ECO:0000313" key="3">
    <source>
        <dbReference type="Proteomes" id="UP000642553"/>
    </source>
</evidence>
<feature type="transmembrane region" description="Helical" evidence="1">
    <location>
        <begin position="152"/>
        <end position="172"/>
    </location>
</feature>
<dbReference type="AlphaFoldDB" id="A0AAE6T8P1"/>
<keyword evidence="1" id="KW-1133">Transmembrane helix</keyword>
<proteinExistence type="predicted"/>
<evidence type="ECO:0000256" key="1">
    <source>
        <dbReference type="SAM" id="Phobius"/>
    </source>
</evidence>
<dbReference type="Proteomes" id="UP000642553">
    <property type="component" value="Chromosome"/>
</dbReference>
<feature type="transmembrane region" description="Helical" evidence="1">
    <location>
        <begin position="124"/>
        <end position="140"/>
    </location>
</feature>
<keyword evidence="1" id="KW-0472">Membrane</keyword>
<dbReference type="RefSeq" id="WP_102721862.1">
    <property type="nucleotide sequence ID" value="NZ_CP029701.1"/>
</dbReference>
<organism evidence="2 3">
    <name type="scientific">Akkermansia massiliensis</name>
    <dbReference type="NCBI Taxonomy" id="2927224"/>
    <lineage>
        <taxon>Bacteria</taxon>
        <taxon>Pseudomonadati</taxon>
        <taxon>Verrucomicrobiota</taxon>
        <taxon>Verrucomicrobiia</taxon>
        <taxon>Verrucomicrobiales</taxon>
        <taxon>Akkermansiaceae</taxon>
        <taxon>Akkermansia</taxon>
    </lineage>
</organism>
<feature type="transmembrane region" description="Helical" evidence="1">
    <location>
        <begin position="199"/>
        <end position="217"/>
    </location>
</feature>
<gene>
    <name evidence="2" type="ORF">DMI76_02045</name>
</gene>
<protein>
    <submittedName>
        <fullName evidence="2">Uncharacterized protein</fullName>
    </submittedName>
</protein>
<reference evidence="2" key="1">
    <citation type="submission" date="2018-05" db="EMBL/GenBank/DDBJ databases">
        <title>Complete genome sequnece of Akkermansia muciniphila EB-AMDK-40.</title>
        <authorList>
            <person name="Nam Y.-D."/>
            <person name="Chung W.-H."/>
            <person name="Park Y.S."/>
            <person name="Kang J."/>
        </authorList>
    </citation>
    <scope>NUCLEOTIDE SEQUENCE</scope>
    <source>
        <strain evidence="2">EB-AMDK-40</strain>
    </source>
</reference>
<sequence>MIAWTAGFAVLLIEGQQATAWAGVRLLIAAPTLAMWKMMGKAAVWFIVCIMAFLALFPWLYRYYGKRPFLWLLAASVLFDAFRSGTVMDYGRLYYQVSFHLWQFLLGMWCASWNMEQWKSPWRWFWIGAGAAWLLASSAASHEGIGALNYSFPGYVVSSVIFALCIASLWSVRLPSLPAPLKWVGIGAGMKWRVDGPPVLFWGIALCVSLVTAYFVYQHVEVRWVRKKLKKAPATRNEAWERAGENGTDEIFRKR</sequence>
<name>A0AAE6T8P1_9BACT</name>